<dbReference type="EMBL" id="QNUK01000906">
    <property type="protein sequence ID" value="KAF5888860.1"/>
    <property type="molecule type" value="Genomic_DNA"/>
</dbReference>
<keyword evidence="1" id="KW-0472">Membrane</keyword>
<evidence type="ECO:0000313" key="4">
    <source>
        <dbReference type="Proteomes" id="UP000727407"/>
    </source>
</evidence>
<reference evidence="3" key="1">
    <citation type="submission" date="2020-07" db="EMBL/GenBank/DDBJ databases">
        <title>Clarias magur genome sequencing, assembly and annotation.</title>
        <authorList>
            <person name="Kushwaha B."/>
            <person name="Kumar R."/>
            <person name="Das P."/>
            <person name="Joshi C.G."/>
            <person name="Kumar D."/>
            <person name="Nagpure N.S."/>
            <person name="Pandey M."/>
            <person name="Agarwal S."/>
            <person name="Srivastava S."/>
            <person name="Singh M."/>
            <person name="Sahoo L."/>
            <person name="Jayasankar P."/>
            <person name="Meher P.K."/>
            <person name="Koringa P.G."/>
            <person name="Iquebal M.A."/>
            <person name="Das S.P."/>
            <person name="Bit A."/>
            <person name="Patnaik S."/>
            <person name="Patel N."/>
            <person name="Shah T.M."/>
            <person name="Hinsu A."/>
            <person name="Jena J.K."/>
        </authorList>
    </citation>
    <scope>NUCLEOTIDE SEQUENCE</scope>
    <source>
        <strain evidence="3">CIFAMagur01</strain>
        <tissue evidence="3">Testis</tissue>
    </source>
</reference>
<protein>
    <recommendedName>
        <fullName evidence="2">Immunoglobulin domain-containing protein</fullName>
    </recommendedName>
</protein>
<feature type="transmembrane region" description="Helical" evidence="1">
    <location>
        <begin position="491"/>
        <end position="515"/>
    </location>
</feature>
<organism evidence="3 4">
    <name type="scientific">Clarias magur</name>
    <name type="common">Asian catfish</name>
    <name type="synonym">Macropteronotus magur</name>
    <dbReference type="NCBI Taxonomy" id="1594786"/>
    <lineage>
        <taxon>Eukaryota</taxon>
        <taxon>Metazoa</taxon>
        <taxon>Chordata</taxon>
        <taxon>Craniata</taxon>
        <taxon>Vertebrata</taxon>
        <taxon>Euteleostomi</taxon>
        <taxon>Actinopterygii</taxon>
        <taxon>Neopterygii</taxon>
        <taxon>Teleostei</taxon>
        <taxon>Ostariophysi</taxon>
        <taxon>Siluriformes</taxon>
        <taxon>Clariidae</taxon>
        <taxon>Clarias</taxon>
    </lineage>
</organism>
<evidence type="ECO:0000313" key="3">
    <source>
        <dbReference type="EMBL" id="KAF5888860.1"/>
    </source>
</evidence>
<proteinExistence type="predicted"/>
<dbReference type="SUPFAM" id="SSF48726">
    <property type="entry name" value="Immunoglobulin"/>
    <property type="match status" value="2"/>
</dbReference>
<accession>A0A8J4U159</accession>
<evidence type="ECO:0000259" key="2">
    <source>
        <dbReference type="SMART" id="SM00409"/>
    </source>
</evidence>
<sequence length="857" mass="95468">MNIYSSSLILVCQLVLTSRFSRSSLALGHTWISSPPLSPPAPPYEMAKLGESATLTCQWECSGSARWIMGRKGRPVAECNQTKCHHEKGFDMSHDQYLKGDLSLTITAADYRKRTWFSCQCDGELIRRVYLRFQRMNYSIQLEHGDSFSVNHSISERVKITFNRTGVGRSQESLTLYESSESNAHYHADYEERAVSRSCLILSDVRDSDSGVYAVWDADNDELLATHTLTVTEKKTDGKTQPPVPDMKTFTMHTILSSLVVAACVSSAPGFTSTLGTLHQPAVLSCERNCSGSVRWKKRSGGMVVARCDRTSCSSKDGFSVSYHQYLKGDLSLTITAAEYRRRGWYTCLCDGRDVCDVSLRIRPVDFVTQLGPGGSVVLDVAVPERVELMFIRIGDGAQSSVSVCSLDGRKLHCSPEYENRASLTCSLSLTGLNQGVYALRDLDNDEIISTHTLTHAHTGNDTMANDTLPAKGKPEMWNLRRIFEEEYRGVTLGAVITGVCVVAAVWVMKGCSWIRRNVKKRRRADAGHVTSDPAEIKLPMFDMPSCTVHHCVLFLLTLTLTTDPGSAAVFPIYAKLHQSVTLPCETQCSGRAKWSLDSNRDDVFARCDQTSCTSVQQGYEMSHDQYKRGDLSLIITNPDYSMRKTYTCECDYSDYVTARLRISTVLSAVPVQTEGDLKLDLSVPESVEVIYRGSDSADGVQICTVTDRTLECNTEYTPRTSLNNSELTLRNMRRSESGTYTIRNHKEDIHVYAVSVSGTSQCVCNEGVKQGIMGNLLYCAQWSEVYNSHTLVFSLLITLDSSLHECVCGVEVMRQLLNLSTSTELRSRTFSLEELLTGELLLPQQVRSRTFPLEEL</sequence>
<dbReference type="AlphaFoldDB" id="A0A8J4U159"/>
<dbReference type="InterPro" id="IPR013783">
    <property type="entry name" value="Ig-like_fold"/>
</dbReference>
<keyword evidence="1" id="KW-0812">Transmembrane</keyword>
<comment type="caution">
    <text evidence="3">The sequence shown here is derived from an EMBL/GenBank/DDBJ whole genome shotgun (WGS) entry which is preliminary data.</text>
</comment>
<dbReference type="Proteomes" id="UP000727407">
    <property type="component" value="Unassembled WGS sequence"/>
</dbReference>
<feature type="domain" description="Immunoglobulin" evidence="2">
    <location>
        <begin position="42"/>
        <end position="232"/>
    </location>
</feature>
<feature type="domain" description="Immunoglobulin" evidence="2">
    <location>
        <begin position="271"/>
        <end position="363"/>
    </location>
</feature>
<dbReference type="InterPro" id="IPR003599">
    <property type="entry name" value="Ig_sub"/>
</dbReference>
<feature type="domain" description="Immunoglobulin" evidence="2">
    <location>
        <begin position="667"/>
        <end position="758"/>
    </location>
</feature>
<name>A0A8J4U159_CLAMG</name>
<dbReference type="Gene3D" id="2.60.40.10">
    <property type="entry name" value="Immunoglobulins"/>
    <property type="match status" value="1"/>
</dbReference>
<dbReference type="OrthoDB" id="8960739at2759"/>
<gene>
    <name evidence="3" type="ORF">DAT39_021447</name>
</gene>
<feature type="domain" description="Immunoglobulin" evidence="2">
    <location>
        <begin position="570"/>
        <end position="664"/>
    </location>
</feature>
<keyword evidence="1" id="KW-1133">Transmembrane helix</keyword>
<keyword evidence="4" id="KW-1185">Reference proteome</keyword>
<dbReference type="SMART" id="SM00409">
    <property type="entry name" value="IG"/>
    <property type="match status" value="4"/>
</dbReference>
<dbReference type="InterPro" id="IPR036179">
    <property type="entry name" value="Ig-like_dom_sf"/>
</dbReference>
<evidence type="ECO:0000256" key="1">
    <source>
        <dbReference type="SAM" id="Phobius"/>
    </source>
</evidence>